<feature type="domain" description="DUF112" evidence="2">
    <location>
        <begin position="20"/>
        <end position="442"/>
    </location>
</feature>
<organism evidence="3 4">
    <name type="scientific">Hypericibacter terrae</name>
    <dbReference type="NCBI Taxonomy" id="2602015"/>
    <lineage>
        <taxon>Bacteria</taxon>
        <taxon>Pseudomonadati</taxon>
        <taxon>Pseudomonadota</taxon>
        <taxon>Alphaproteobacteria</taxon>
        <taxon>Rhodospirillales</taxon>
        <taxon>Dongiaceae</taxon>
        <taxon>Hypericibacter</taxon>
    </lineage>
</organism>
<dbReference type="PANTHER" id="PTHR35342">
    <property type="entry name" value="TRICARBOXYLIC TRANSPORT PROTEIN"/>
    <property type="match status" value="1"/>
</dbReference>
<keyword evidence="1" id="KW-0472">Membrane</keyword>
<feature type="transmembrane region" description="Helical" evidence="1">
    <location>
        <begin position="61"/>
        <end position="85"/>
    </location>
</feature>
<feature type="transmembrane region" description="Helical" evidence="1">
    <location>
        <begin position="357"/>
        <end position="381"/>
    </location>
</feature>
<evidence type="ECO:0000256" key="1">
    <source>
        <dbReference type="SAM" id="Phobius"/>
    </source>
</evidence>
<evidence type="ECO:0000259" key="2">
    <source>
        <dbReference type="Pfam" id="PF01970"/>
    </source>
</evidence>
<dbReference type="PANTHER" id="PTHR35342:SF5">
    <property type="entry name" value="TRICARBOXYLIC TRANSPORT PROTEIN"/>
    <property type="match status" value="1"/>
</dbReference>
<dbReference type="Proteomes" id="UP000326202">
    <property type="component" value="Chromosome"/>
</dbReference>
<gene>
    <name evidence="3" type="ORF">FRZ44_25570</name>
</gene>
<keyword evidence="1" id="KW-1133">Transmembrane helix</keyword>
<feature type="transmembrane region" description="Helical" evidence="1">
    <location>
        <begin position="256"/>
        <end position="274"/>
    </location>
</feature>
<evidence type="ECO:0000313" key="3">
    <source>
        <dbReference type="EMBL" id="QEX17261.1"/>
    </source>
</evidence>
<keyword evidence="4" id="KW-1185">Reference proteome</keyword>
<reference evidence="3 4" key="1">
    <citation type="submission" date="2019-08" db="EMBL/GenBank/DDBJ databases">
        <title>Hyperibacter terrae gen. nov., sp. nov. and Hyperibacter viscosus sp. nov., two new members in the family Rhodospirillaceae isolated from the rhizosphere of Hypericum perforatum.</title>
        <authorList>
            <person name="Noviana Z."/>
        </authorList>
    </citation>
    <scope>NUCLEOTIDE SEQUENCE [LARGE SCALE GENOMIC DNA]</scope>
    <source>
        <strain evidence="3 4">R5913</strain>
    </source>
</reference>
<name>A0A5J6MJ83_9PROT</name>
<dbReference type="KEGG" id="htq:FRZ44_25570"/>
<feature type="transmembrane region" description="Helical" evidence="1">
    <location>
        <begin position="472"/>
        <end position="492"/>
    </location>
</feature>
<dbReference type="OrthoDB" id="9791872at2"/>
<sequence length="495" mass="50549">MSALDIFAQGAIAFLRWDVMLAILIGMSLGLFFGLLPGIGGVTALALLLPLVQGMDPLPGLAFLLSVHAVIYNGGSVTAVLFGVPGAPPSAATLIDGQPLARQGRAAYAIAAALSASAIGGVIGALALGFLLPVLKPVVFLLGSPETFLLALAGVACLAILGKGSMTKGLIAGGLGLCLAMVGYQQTTGVPRFWFGSDYLLDGFRVVPVVTGLFAIPELVRLAMTGSAIGPAKAEGGMPARQIVDGILAPLRHWALTLRCSLLGVLIGIIPGIGGEASSFIAYGTAKQTARNADAFGKGAIEGVIAPESANNAKEGGALVPTLALGIPGSSGMVLMLGAFQLLGLEPRPRFLKTHMDLAIGLTLTLAVANVLSAVMMLALARPLVSVSALPGRVLAPVLMAIVLLGVYAVEGSFADIAVTFLFGGLGLAMQGLGYGRAALVLGFVLGHLVETYFGISLQAYGAGFLLRPTTLAIGLLLLAGMFWRPAVQLLLRRR</sequence>
<dbReference type="AlphaFoldDB" id="A0A5J6MJ83"/>
<dbReference type="InterPro" id="IPR002823">
    <property type="entry name" value="DUF112_TM"/>
</dbReference>
<feature type="transmembrane region" description="Helical" evidence="1">
    <location>
        <begin position="169"/>
        <end position="186"/>
    </location>
</feature>
<dbReference type="Pfam" id="PF01970">
    <property type="entry name" value="TctA"/>
    <property type="match status" value="1"/>
</dbReference>
<feature type="transmembrane region" description="Helical" evidence="1">
    <location>
        <begin position="21"/>
        <end position="49"/>
    </location>
</feature>
<protein>
    <submittedName>
        <fullName evidence="3">Membrane protein</fullName>
    </submittedName>
</protein>
<evidence type="ECO:0000313" key="4">
    <source>
        <dbReference type="Proteomes" id="UP000326202"/>
    </source>
</evidence>
<keyword evidence="1" id="KW-0812">Transmembrane</keyword>
<feature type="transmembrane region" description="Helical" evidence="1">
    <location>
        <begin position="206"/>
        <end position="224"/>
    </location>
</feature>
<feature type="transmembrane region" description="Helical" evidence="1">
    <location>
        <begin position="138"/>
        <end position="162"/>
    </location>
</feature>
<feature type="transmembrane region" description="Helical" evidence="1">
    <location>
        <begin position="438"/>
        <end position="460"/>
    </location>
</feature>
<feature type="transmembrane region" description="Helical" evidence="1">
    <location>
        <begin position="323"/>
        <end position="345"/>
    </location>
</feature>
<dbReference type="RefSeq" id="WP_151177534.1">
    <property type="nucleotide sequence ID" value="NZ_CP042906.1"/>
</dbReference>
<accession>A0A5J6MJ83</accession>
<proteinExistence type="predicted"/>
<feature type="transmembrane region" description="Helical" evidence="1">
    <location>
        <begin position="106"/>
        <end position="132"/>
    </location>
</feature>
<dbReference type="EMBL" id="CP042906">
    <property type="protein sequence ID" value="QEX17261.1"/>
    <property type="molecule type" value="Genomic_DNA"/>
</dbReference>
<feature type="transmembrane region" description="Helical" evidence="1">
    <location>
        <begin position="401"/>
        <end position="426"/>
    </location>
</feature>